<name>A0ABX8SBR1_9ACTN</name>
<gene>
    <name evidence="1" type="ORF">KV203_08315</name>
</gene>
<sequence>MPDLGDTANPRALIPGDPDAIADNVRAIGGRGHALAQVGAALDGIDTGDGGGLR</sequence>
<dbReference type="EMBL" id="CP079105">
    <property type="protein sequence ID" value="QXQ15303.1"/>
    <property type="molecule type" value="Genomic_DNA"/>
</dbReference>
<proteinExistence type="predicted"/>
<organism evidence="1 2">
    <name type="scientific">Skermania pinensis</name>
    <dbReference type="NCBI Taxonomy" id="39122"/>
    <lineage>
        <taxon>Bacteria</taxon>
        <taxon>Bacillati</taxon>
        <taxon>Actinomycetota</taxon>
        <taxon>Actinomycetes</taxon>
        <taxon>Mycobacteriales</taxon>
        <taxon>Gordoniaceae</taxon>
        <taxon>Skermania</taxon>
    </lineage>
</organism>
<protein>
    <submittedName>
        <fullName evidence="1">Uncharacterized protein</fullName>
    </submittedName>
</protein>
<accession>A0ABX8SBR1</accession>
<evidence type="ECO:0000313" key="1">
    <source>
        <dbReference type="EMBL" id="QXQ15303.1"/>
    </source>
</evidence>
<evidence type="ECO:0000313" key="2">
    <source>
        <dbReference type="Proteomes" id="UP000887023"/>
    </source>
</evidence>
<reference evidence="1" key="1">
    <citation type="submission" date="2021-07" db="EMBL/GenBank/DDBJ databases">
        <title>Candidatus Kaistella beijingensis sp. nov. isolated from a municipal wastewater treatment plant is involved in sludge foaming.</title>
        <authorList>
            <person name="Song Y."/>
            <person name="Liu S.-J."/>
        </authorList>
    </citation>
    <scope>NUCLEOTIDE SEQUENCE</scope>
    <source>
        <strain evidence="1">DSM 43998</strain>
    </source>
</reference>
<dbReference type="RefSeq" id="WP_157079701.1">
    <property type="nucleotide sequence ID" value="NZ_CBCRUZ010000001.1"/>
</dbReference>
<keyword evidence="2" id="KW-1185">Reference proteome</keyword>
<dbReference type="Proteomes" id="UP000887023">
    <property type="component" value="Chromosome"/>
</dbReference>